<dbReference type="GO" id="GO:0005524">
    <property type="term" value="F:ATP binding"/>
    <property type="evidence" value="ECO:0007669"/>
    <property type="project" value="UniProtKB-KW"/>
</dbReference>
<sequence length="655" mass="71443">MSEATPGSPLWEPTRERIAQANITRYQEFLRSKRGLDFPDYESLWRWSVDDLETFWGSIWEYFGLHVVSSYEQVLADESMPGAQWFPGARLNFAQYVLDQGDPQAVAVVGTDESGAIRTWIRATLREQVASLAAWLRRARIGPGDVVVGYIPNIGEAVVAFLAVASVGAVWSSVGQEYAPAAVVDRFAQLEPKILIAADGYHFNGKWHGRLDAVAEVLAGLPSVRHAILVERHDLVPNGSGWQSWDDTLAEPAEVESLAVPFNHPLWVLFSSGTTGLPKGLVHGHGGILLETLKQMVLHWDLGKDDRLFWYTSPSWVMWNLQLSTLACGGSIVCYGGSPTYPDPSTLWKLVSDLEVTFFGTSPGYLQVSENAGVRPAVDFELSGLRSMGSTGSPLSPHSHRWARDQVGFIPLWSMSGGTDIAGAFVGGAPIVPIWPGELSAPCLGVALAAWDEDGHPVADEVGELVVHRPMPSMPVYFWNDPDGSRYADAYYSTYPGAWRQGDWITITARGSVIIHGRSDSTLNRNGVRIGSADIYAAVATIPEVAEALVIGAEQGDGTYWMPLFVVLSDGQELDDTLIDLIRTRIRDLVSPRHVPDEVIAVPGIPHTQTGKKLEVPVKRLLQGAPLAKVVNLDTVDNPELLIEYAAIAASHGKM</sequence>
<keyword evidence="3" id="KW-0547">Nucleotide-binding</keyword>
<dbReference type="PROSITE" id="PS00455">
    <property type="entry name" value="AMP_BINDING"/>
    <property type="match status" value="1"/>
</dbReference>
<feature type="domain" description="AMP-dependent synthetase/ligase" evidence="5">
    <location>
        <begin position="102"/>
        <end position="471"/>
    </location>
</feature>
<evidence type="ECO:0000259" key="5">
    <source>
        <dbReference type="Pfam" id="PF00501"/>
    </source>
</evidence>
<dbReference type="NCBIfam" id="TIGR01217">
    <property type="entry name" value="ac_ac_CoA_syn"/>
    <property type="match status" value="1"/>
</dbReference>
<dbReference type="InterPro" id="IPR032387">
    <property type="entry name" value="ACAS_N"/>
</dbReference>
<evidence type="ECO:0000313" key="8">
    <source>
        <dbReference type="EMBL" id="SBW17800.1"/>
    </source>
</evidence>
<dbReference type="AlphaFoldDB" id="A0A1C3NTE8"/>
<keyword evidence="4" id="KW-0067">ATP-binding</keyword>
<evidence type="ECO:0000256" key="2">
    <source>
        <dbReference type="ARBA" id="ARBA00022598"/>
    </source>
</evidence>
<accession>A0A1C3NTE8</accession>
<dbReference type="GO" id="GO:0006629">
    <property type="term" value="P:lipid metabolic process"/>
    <property type="evidence" value="ECO:0007669"/>
    <property type="project" value="InterPro"/>
</dbReference>
<keyword evidence="9" id="KW-1185">Reference proteome</keyword>
<evidence type="ECO:0000259" key="6">
    <source>
        <dbReference type="Pfam" id="PF13193"/>
    </source>
</evidence>
<dbReference type="InterPro" id="IPR045851">
    <property type="entry name" value="AMP-bd_C_sf"/>
</dbReference>
<gene>
    <name evidence="8" type="primary">acsA3</name>
    <name evidence="8" type="ORF">FDG2_0377</name>
</gene>
<dbReference type="Pfam" id="PF00501">
    <property type="entry name" value="AMP-binding"/>
    <property type="match status" value="1"/>
</dbReference>
<proteinExistence type="inferred from homology"/>
<feature type="domain" description="AMP-binding enzyme C-terminal" evidence="6">
    <location>
        <begin position="537"/>
        <end position="612"/>
    </location>
</feature>
<keyword evidence="2" id="KW-0436">Ligase</keyword>
<dbReference type="Gene3D" id="3.40.50.12780">
    <property type="entry name" value="N-terminal domain of ligase-like"/>
    <property type="match status" value="1"/>
</dbReference>
<dbReference type="PANTHER" id="PTHR42921:SF1">
    <property type="entry name" value="ACETOACETYL-COA SYNTHETASE"/>
    <property type="match status" value="1"/>
</dbReference>
<evidence type="ECO:0000313" key="9">
    <source>
        <dbReference type="Proteomes" id="UP000199013"/>
    </source>
</evidence>
<dbReference type="InterPro" id="IPR042099">
    <property type="entry name" value="ANL_N_sf"/>
</dbReference>
<protein>
    <submittedName>
        <fullName evidence="8">Acetoacetyl-CoA synthetase</fullName>
    </submittedName>
</protein>
<organism evidence="8 9">
    <name type="scientific">Candidatus Protofrankia californiensis</name>
    <dbReference type="NCBI Taxonomy" id="1839754"/>
    <lineage>
        <taxon>Bacteria</taxon>
        <taxon>Bacillati</taxon>
        <taxon>Actinomycetota</taxon>
        <taxon>Actinomycetes</taxon>
        <taxon>Frankiales</taxon>
        <taxon>Frankiaceae</taxon>
        <taxon>Protofrankia</taxon>
    </lineage>
</organism>
<dbReference type="InterPro" id="IPR005914">
    <property type="entry name" value="Acac_CoA_synth"/>
</dbReference>
<dbReference type="InterPro" id="IPR020845">
    <property type="entry name" value="AMP-binding_CS"/>
</dbReference>
<dbReference type="Pfam" id="PF16177">
    <property type="entry name" value="ACAS_N"/>
    <property type="match status" value="1"/>
</dbReference>
<reference evidence="9" key="1">
    <citation type="submission" date="2016-02" db="EMBL/GenBank/DDBJ databases">
        <authorList>
            <person name="Wibberg D."/>
        </authorList>
    </citation>
    <scope>NUCLEOTIDE SEQUENCE [LARGE SCALE GENOMIC DNA]</scope>
</reference>
<dbReference type="SUPFAM" id="SSF56801">
    <property type="entry name" value="Acetyl-CoA synthetase-like"/>
    <property type="match status" value="1"/>
</dbReference>
<dbReference type="Proteomes" id="UP000199013">
    <property type="component" value="Unassembled WGS sequence"/>
</dbReference>
<evidence type="ECO:0000256" key="3">
    <source>
        <dbReference type="ARBA" id="ARBA00022741"/>
    </source>
</evidence>
<dbReference type="GO" id="GO:0030729">
    <property type="term" value="F:acetoacetate-CoA ligase activity"/>
    <property type="evidence" value="ECO:0007669"/>
    <property type="project" value="InterPro"/>
</dbReference>
<evidence type="ECO:0000256" key="1">
    <source>
        <dbReference type="ARBA" id="ARBA00006432"/>
    </source>
</evidence>
<comment type="similarity">
    <text evidence="1">Belongs to the ATP-dependent AMP-binding enzyme family.</text>
</comment>
<dbReference type="Gene3D" id="3.30.300.30">
    <property type="match status" value="1"/>
</dbReference>
<dbReference type="NCBIfam" id="NF002937">
    <property type="entry name" value="PRK03584.1"/>
    <property type="match status" value="1"/>
</dbReference>
<dbReference type="PANTHER" id="PTHR42921">
    <property type="entry name" value="ACETOACETYL-COA SYNTHETASE"/>
    <property type="match status" value="1"/>
</dbReference>
<dbReference type="Pfam" id="PF13193">
    <property type="entry name" value="AMP-binding_C"/>
    <property type="match status" value="1"/>
</dbReference>
<evidence type="ECO:0000259" key="7">
    <source>
        <dbReference type="Pfam" id="PF16177"/>
    </source>
</evidence>
<dbReference type="EMBL" id="FLUV01000162">
    <property type="protein sequence ID" value="SBW17800.1"/>
    <property type="molecule type" value="Genomic_DNA"/>
</dbReference>
<dbReference type="InterPro" id="IPR000873">
    <property type="entry name" value="AMP-dep_synth/lig_dom"/>
</dbReference>
<feature type="domain" description="Acetyl-coenzyme A synthetase N-terminal" evidence="7">
    <location>
        <begin position="41"/>
        <end position="94"/>
    </location>
</feature>
<dbReference type="InterPro" id="IPR025110">
    <property type="entry name" value="AMP-bd_C"/>
</dbReference>
<evidence type="ECO:0000256" key="4">
    <source>
        <dbReference type="ARBA" id="ARBA00022840"/>
    </source>
</evidence>
<name>A0A1C3NTE8_9ACTN</name>